<sequence length="106" mass="10995">MKRLALPLLVFASLTGCDVATDLASDALATEVRAQYIAQCEGVAESAGIASENVTVACDCSADNFATDLKDGELQIGRARIEEVLKICVQKQLGAPGDAPAENING</sequence>
<accession>A0ABR8KPR2</accession>
<dbReference type="EMBL" id="JACXLC010000001">
    <property type="protein sequence ID" value="MBD2841455.1"/>
    <property type="molecule type" value="Genomic_DNA"/>
</dbReference>
<gene>
    <name evidence="2" type="ORF">IB285_04185</name>
</gene>
<dbReference type="PROSITE" id="PS51257">
    <property type="entry name" value="PROKAR_LIPOPROTEIN"/>
    <property type="match status" value="1"/>
</dbReference>
<keyword evidence="3" id="KW-1185">Reference proteome</keyword>
<evidence type="ECO:0000313" key="2">
    <source>
        <dbReference type="EMBL" id="MBD2841455.1"/>
    </source>
</evidence>
<feature type="chain" id="PRO_5045282375" description="Lipoprotein" evidence="1">
    <location>
        <begin position="21"/>
        <end position="106"/>
    </location>
</feature>
<comment type="caution">
    <text evidence="2">The sequence shown here is derived from an EMBL/GenBank/DDBJ whole genome shotgun (WGS) entry which is preliminary data.</text>
</comment>
<evidence type="ECO:0000256" key="1">
    <source>
        <dbReference type="SAM" id="SignalP"/>
    </source>
</evidence>
<reference evidence="2 3" key="1">
    <citation type="submission" date="2020-09" db="EMBL/GenBank/DDBJ databases">
        <authorList>
            <person name="Yoon J.-W."/>
        </authorList>
    </citation>
    <scope>NUCLEOTIDE SEQUENCE [LARGE SCALE GENOMIC DNA]</scope>
    <source>
        <strain evidence="2 3">KMU-140</strain>
    </source>
</reference>
<proteinExistence type="predicted"/>
<organism evidence="2 3">
    <name type="scientific">Erythrobacter rubeus</name>
    <dbReference type="NCBI Taxonomy" id="2760803"/>
    <lineage>
        <taxon>Bacteria</taxon>
        <taxon>Pseudomonadati</taxon>
        <taxon>Pseudomonadota</taxon>
        <taxon>Alphaproteobacteria</taxon>
        <taxon>Sphingomonadales</taxon>
        <taxon>Erythrobacteraceae</taxon>
        <taxon>Erythrobacter/Porphyrobacter group</taxon>
        <taxon>Erythrobacter</taxon>
    </lineage>
</organism>
<name>A0ABR8KPR2_9SPHN</name>
<protein>
    <recommendedName>
        <fullName evidence="4">Lipoprotein</fullName>
    </recommendedName>
</protein>
<feature type="signal peptide" evidence="1">
    <location>
        <begin position="1"/>
        <end position="20"/>
    </location>
</feature>
<evidence type="ECO:0008006" key="4">
    <source>
        <dbReference type="Google" id="ProtNLM"/>
    </source>
</evidence>
<evidence type="ECO:0000313" key="3">
    <source>
        <dbReference type="Proteomes" id="UP000635384"/>
    </source>
</evidence>
<dbReference type="RefSeq" id="WP_190786997.1">
    <property type="nucleotide sequence ID" value="NZ_JACXLC010000001.1"/>
</dbReference>
<keyword evidence="1" id="KW-0732">Signal</keyword>
<dbReference type="Proteomes" id="UP000635384">
    <property type="component" value="Unassembled WGS sequence"/>
</dbReference>